<accession>C4IY69</accession>
<name>C4IY69_MAIZE</name>
<evidence type="ECO:0000313" key="1">
    <source>
        <dbReference type="EMBL" id="ACR33869.1"/>
    </source>
</evidence>
<protein>
    <submittedName>
        <fullName evidence="1">Uncharacterized protein</fullName>
    </submittedName>
</protein>
<dbReference type="EMBL" id="BT083516">
    <property type="protein sequence ID" value="ACR33869.1"/>
    <property type="molecule type" value="mRNA"/>
</dbReference>
<sequence length="56" mass="6173">MSSMGESPIHLECDGGVLDVTPFLKASRLSPSWPRRCLRLMLSLLDVWIAGRGGIF</sequence>
<organism evidence="1">
    <name type="scientific">Zea mays</name>
    <name type="common">Maize</name>
    <dbReference type="NCBI Taxonomy" id="4577"/>
    <lineage>
        <taxon>Eukaryota</taxon>
        <taxon>Viridiplantae</taxon>
        <taxon>Streptophyta</taxon>
        <taxon>Embryophyta</taxon>
        <taxon>Tracheophyta</taxon>
        <taxon>Spermatophyta</taxon>
        <taxon>Magnoliopsida</taxon>
        <taxon>Liliopsida</taxon>
        <taxon>Poales</taxon>
        <taxon>Poaceae</taxon>
        <taxon>PACMAD clade</taxon>
        <taxon>Panicoideae</taxon>
        <taxon>Andropogonodae</taxon>
        <taxon>Andropogoneae</taxon>
        <taxon>Tripsacinae</taxon>
        <taxon>Zea</taxon>
    </lineage>
</organism>
<reference evidence="1" key="1">
    <citation type="journal article" date="2009" name="PLoS Genet.">
        <title>Sequencing, mapping, and analysis of 27,455 maize full-length cDNAs.</title>
        <authorList>
            <person name="Soderlund C."/>
            <person name="Descour A."/>
            <person name="Kudrna D."/>
            <person name="Bomhoff M."/>
            <person name="Boyd L."/>
            <person name="Currie J."/>
            <person name="Angelova A."/>
            <person name="Collura K."/>
            <person name="Wissotski M."/>
            <person name="Ashley E."/>
            <person name="Morrow D."/>
            <person name="Fernandes J."/>
            <person name="Walbot V."/>
            <person name="Yu Y."/>
        </authorList>
    </citation>
    <scope>NUCLEOTIDE SEQUENCE</scope>
    <source>
        <strain evidence="1">B73</strain>
    </source>
</reference>
<proteinExistence type="evidence at transcript level"/>
<dbReference type="AlphaFoldDB" id="C4IY69"/>